<dbReference type="EMBL" id="UHJG01000002">
    <property type="protein sequence ID" value="SUQ37419.1"/>
    <property type="molecule type" value="Genomic_DNA"/>
</dbReference>
<dbReference type="PRINTS" id="PR00207">
    <property type="entry name" value="FLAGELLIN"/>
</dbReference>
<keyword evidence="8" id="KW-0966">Cell projection</keyword>
<dbReference type="Proteomes" id="UP000255169">
    <property type="component" value="Unassembled WGS sequence"/>
</dbReference>
<evidence type="ECO:0000256" key="5">
    <source>
        <dbReference type="RuleBase" id="RU362073"/>
    </source>
</evidence>
<keyword evidence="8" id="KW-0282">Flagellum</keyword>
<dbReference type="Gene3D" id="6.10.10.10">
    <property type="entry name" value="Flagellar export chaperone, C-terminal domain"/>
    <property type="match status" value="1"/>
</dbReference>
<dbReference type="GeneID" id="66879890"/>
<evidence type="ECO:0000256" key="4">
    <source>
        <dbReference type="ARBA" id="ARBA00023143"/>
    </source>
</evidence>
<feature type="domain" description="Flagellin N-terminal" evidence="6">
    <location>
        <begin position="4"/>
        <end position="139"/>
    </location>
</feature>
<dbReference type="NCBIfam" id="NF005294">
    <property type="entry name" value="PRK06819.1"/>
    <property type="match status" value="1"/>
</dbReference>
<dbReference type="GO" id="GO:0005198">
    <property type="term" value="F:structural molecule activity"/>
    <property type="evidence" value="ECO:0007669"/>
    <property type="project" value="UniProtKB-UniRule"/>
</dbReference>
<dbReference type="Gene3D" id="6.10.280.190">
    <property type="match status" value="1"/>
</dbReference>
<dbReference type="EMBL" id="UHJG01000002">
    <property type="protein sequence ID" value="SUQ37420.1"/>
    <property type="molecule type" value="Genomic_DNA"/>
</dbReference>
<dbReference type="KEGG" id="yrb:UGYR_03545"/>
<accession>A0A085U8W7</accession>
<proteinExistence type="inferred from homology"/>
<dbReference type="RefSeq" id="WP_038241977.1">
    <property type="nucleotide sequence ID" value="NZ_CP011078.1"/>
</dbReference>
<dbReference type="InterPro" id="IPR001492">
    <property type="entry name" value="Flagellin"/>
</dbReference>
<dbReference type="SUPFAM" id="SSF64518">
    <property type="entry name" value="Phase 1 flagellin"/>
    <property type="match status" value="1"/>
</dbReference>
<reference evidence="9 11" key="2">
    <citation type="submission" date="2018-06" db="EMBL/GenBank/DDBJ databases">
        <authorList>
            <consortium name="Pathogen Informatics"/>
            <person name="Doyle S."/>
        </authorList>
    </citation>
    <scope>NUCLEOTIDE SEQUENCE [LARGE SCALE GENOMIC DNA]</scope>
    <source>
        <strain evidence="9 11">NCTC10476</strain>
    </source>
</reference>
<sequence length="429" mass="44042">MAVINTNSLSLLTQNNLNKSQGSLGTAIERLSSGLRINSAKDDAAGQAIANRFTSNINGLTQAARNANDGISLSQTAEGALGEINNNLQRVRDLTVQAQNSSNSASDIDSIQSEVNQRMEEINRVTKQTDFNGIKVLDNRTAANAEYAFQVGSQDAQKINIEIGSSAGWNLATAGAGGTSSDVVNTATLVQKANETVAQTLSGKTEAEINTALTKFTTDVKAAANDAAVVTAKGALTTALGLKAGADLGTAVSSAKFGTDLTTEQKANVKSGVYNAAANGENYTVAKTAAEVKAAKDAAVAANANTGAVVNGNLRSVEAKGFDVLKGNVSGGAAGTAAGTTPLADIDAALKAVDSQRSSLGASQNRFESTITNLNNTVNNLTSARSRIQDADYSTEVSNMSRAQILQQAGTSVLAQANQVPQTVLSLLR</sequence>
<organism evidence="8">
    <name type="scientific">Yersinia ruckeri</name>
    <dbReference type="NCBI Taxonomy" id="29486"/>
    <lineage>
        <taxon>Bacteria</taxon>
        <taxon>Pseudomonadati</taxon>
        <taxon>Pseudomonadota</taxon>
        <taxon>Gammaproteobacteria</taxon>
        <taxon>Enterobacterales</taxon>
        <taxon>Yersiniaceae</taxon>
        <taxon>Yersinia</taxon>
    </lineage>
</organism>
<dbReference type="eggNOG" id="COG1344">
    <property type="taxonomic scope" value="Bacteria"/>
</dbReference>
<evidence type="ECO:0000313" key="10">
    <source>
        <dbReference type="EMBL" id="SUQ37420.1"/>
    </source>
</evidence>
<dbReference type="Pfam" id="PF00700">
    <property type="entry name" value="Flagellin_C"/>
    <property type="match status" value="1"/>
</dbReference>
<dbReference type="Gene3D" id="2.60.40.4390">
    <property type="match status" value="1"/>
</dbReference>
<evidence type="ECO:0000256" key="2">
    <source>
        <dbReference type="ARBA" id="ARBA00005709"/>
    </source>
</evidence>
<evidence type="ECO:0000313" key="11">
    <source>
        <dbReference type="Proteomes" id="UP000255169"/>
    </source>
</evidence>
<evidence type="ECO:0000313" key="8">
    <source>
        <dbReference type="EMBL" id="CEK27960.1"/>
    </source>
</evidence>
<dbReference type="InterPro" id="IPR042187">
    <property type="entry name" value="Flagellin_C_sub2"/>
</dbReference>
<dbReference type="GO" id="GO:0009288">
    <property type="term" value="C:bacterial-type flagellum"/>
    <property type="evidence" value="ECO:0007669"/>
    <property type="project" value="UniProtKB-SubCell"/>
</dbReference>
<dbReference type="InterPro" id="IPR046358">
    <property type="entry name" value="Flagellin_C"/>
</dbReference>
<dbReference type="PANTHER" id="PTHR42792:SF2">
    <property type="entry name" value="FLAGELLIN"/>
    <property type="match status" value="1"/>
</dbReference>
<name>A0A085U8W7_YERRU</name>
<protein>
    <recommendedName>
        <fullName evidence="5">Flagellin</fullName>
    </recommendedName>
</protein>
<dbReference type="GO" id="GO:0005576">
    <property type="term" value="C:extracellular region"/>
    <property type="evidence" value="ECO:0007669"/>
    <property type="project" value="UniProtKB-SubCell"/>
</dbReference>
<evidence type="ECO:0000256" key="3">
    <source>
        <dbReference type="ARBA" id="ARBA00022525"/>
    </source>
</evidence>
<comment type="function">
    <text evidence="1 5">Flagellin is the subunit protein which polymerizes to form the filaments of bacterial flagella.</text>
</comment>
<dbReference type="Gene3D" id="1.20.1330.10">
    <property type="entry name" value="f41 fragment of flagellin, N-terminal domain"/>
    <property type="match status" value="1"/>
</dbReference>
<comment type="similarity">
    <text evidence="2 5">Belongs to the bacterial flagellin family.</text>
</comment>
<gene>
    <name evidence="9" type="primary">fliC2_1</name>
    <name evidence="10" type="synonym">fliC2_2</name>
    <name evidence="8" type="ORF">CSF007_11070</name>
    <name evidence="9" type="ORF">NCTC10476_03547</name>
    <name evidence="10" type="ORF">NCTC10476_03548</name>
</gene>
<feature type="domain" description="Flagellin C-terminal" evidence="7">
    <location>
        <begin position="345"/>
        <end position="428"/>
    </location>
</feature>
<keyword evidence="8" id="KW-0969">Cilium</keyword>
<dbReference type="Pfam" id="PF00669">
    <property type="entry name" value="Flagellin_N"/>
    <property type="match status" value="1"/>
</dbReference>
<dbReference type="EMBL" id="LN681231">
    <property type="protein sequence ID" value="CEK27960.1"/>
    <property type="molecule type" value="Genomic_DNA"/>
</dbReference>
<dbReference type="InterPro" id="IPR001029">
    <property type="entry name" value="Flagellin_N"/>
</dbReference>
<keyword evidence="4 5" id="KW-0975">Bacterial flagellum</keyword>
<reference evidence="8" key="1">
    <citation type="journal article" date="2015" name="Genome Announc.">
        <title>Complete Genome Sequence of Yersinia ruckeri Strain CSF007-82, Etiologic Agent of Red Mouth Disease in Salmonid Fish.</title>
        <authorList>
            <person name="Nelson M.C."/>
            <person name="LaPatra S.E."/>
            <person name="Welch T.J."/>
            <person name="Graf J."/>
        </authorList>
    </citation>
    <scope>NUCLEOTIDE SEQUENCE</scope>
    <source>
        <strain evidence="8">CSF007-82</strain>
    </source>
</reference>
<evidence type="ECO:0000256" key="1">
    <source>
        <dbReference type="ARBA" id="ARBA00002270"/>
    </source>
</evidence>
<evidence type="ECO:0000313" key="9">
    <source>
        <dbReference type="EMBL" id="SUQ37419.1"/>
    </source>
</evidence>
<evidence type="ECO:0000259" key="7">
    <source>
        <dbReference type="Pfam" id="PF00700"/>
    </source>
</evidence>
<evidence type="ECO:0000259" key="6">
    <source>
        <dbReference type="Pfam" id="PF00669"/>
    </source>
</evidence>
<dbReference type="STRING" id="29486.UGYR_03545"/>
<keyword evidence="11" id="KW-1185">Reference proteome</keyword>
<comment type="subcellular location">
    <subcellularLocation>
        <location evidence="5">Secreted</location>
    </subcellularLocation>
    <subcellularLocation>
        <location evidence="5">Bacterial flagellum</location>
    </subcellularLocation>
</comment>
<dbReference type="PATRIC" id="fig|29486.44.peg.968"/>
<dbReference type="PANTHER" id="PTHR42792">
    <property type="entry name" value="FLAGELLIN"/>
    <property type="match status" value="1"/>
</dbReference>
<keyword evidence="3 5" id="KW-0964">Secreted</keyword>
<dbReference type="AlphaFoldDB" id="A0A085U8W7"/>